<sequence length="179" mass="19013">MKNKIQIGVMGSCSDLKYSKNIEKWAEEVGYWVAKNGATLLFGAEKDFDSLSTVACRGAKKAGGLTIGMTYGDGRIVKEKSADIIIATGLVRGGGRETSLVLSCDVIITINGGSGTLTEMLVAYQAGIPIVALKGSGGWSDKMAGKYFDDRKRIEVKSANSPREAVSKAVELVNSIKNK</sequence>
<organism evidence="1 2">
    <name type="scientific">Candidatus Magasanikbacteria bacterium RIFOXYD2_FULL_36_9</name>
    <dbReference type="NCBI Taxonomy" id="1798707"/>
    <lineage>
        <taxon>Bacteria</taxon>
        <taxon>Candidatus Magasanikiibacteriota</taxon>
    </lineage>
</organism>
<dbReference type="EMBL" id="MFRC01000041">
    <property type="protein sequence ID" value="OGH89153.1"/>
    <property type="molecule type" value="Genomic_DNA"/>
</dbReference>
<dbReference type="Pfam" id="PF18306">
    <property type="entry name" value="LDcluster4"/>
    <property type="match status" value="1"/>
</dbReference>
<dbReference type="AlphaFoldDB" id="A0A1F6NZK0"/>
<gene>
    <name evidence="1" type="ORF">A2537_00965</name>
</gene>
<dbReference type="Proteomes" id="UP000178490">
    <property type="component" value="Unassembled WGS sequence"/>
</dbReference>
<accession>A0A1F6NZK0</accession>
<dbReference type="InterPro" id="IPR041164">
    <property type="entry name" value="LDcluster4"/>
</dbReference>
<dbReference type="SUPFAM" id="SSF102405">
    <property type="entry name" value="MCP/YpsA-like"/>
    <property type="match status" value="1"/>
</dbReference>
<dbReference type="Gene3D" id="3.40.50.450">
    <property type="match status" value="1"/>
</dbReference>
<reference evidence="1 2" key="1">
    <citation type="journal article" date="2016" name="Nat. Commun.">
        <title>Thousands of microbial genomes shed light on interconnected biogeochemical processes in an aquifer system.</title>
        <authorList>
            <person name="Anantharaman K."/>
            <person name="Brown C.T."/>
            <person name="Hug L.A."/>
            <person name="Sharon I."/>
            <person name="Castelle C.J."/>
            <person name="Probst A.J."/>
            <person name="Thomas B.C."/>
            <person name="Singh A."/>
            <person name="Wilkins M.J."/>
            <person name="Karaoz U."/>
            <person name="Brodie E.L."/>
            <person name="Williams K.H."/>
            <person name="Hubbard S.S."/>
            <person name="Banfield J.F."/>
        </authorList>
    </citation>
    <scope>NUCLEOTIDE SEQUENCE [LARGE SCALE GENOMIC DNA]</scope>
</reference>
<proteinExistence type="predicted"/>
<name>A0A1F6NZK0_9BACT</name>
<evidence type="ECO:0008006" key="3">
    <source>
        <dbReference type="Google" id="ProtNLM"/>
    </source>
</evidence>
<comment type="caution">
    <text evidence="1">The sequence shown here is derived from an EMBL/GenBank/DDBJ whole genome shotgun (WGS) entry which is preliminary data.</text>
</comment>
<evidence type="ECO:0000313" key="1">
    <source>
        <dbReference type="EMBL" id="OGH89153.1"/>
    </source>
</evidence>
<evidence type="ECO:0000313" key="2">
    <source>
        <dbReference type="Proteomes" id="UP000178490"/>
    </source>
</evidence>
<protein>
    <recommendedName>
        <fullName evidence="3">TIGR00725 family protein</fullName>
    </recommendedName>
</protein>